<dbReference type="VEuPathDB" id="FungiDB:sscle_16g108930"/>
<evidence type="ECO:0000256" key="1">
    <source>
        <dbReference type="ARBA" id="ARBA00007920"/>
    </source>
</evidence>
<dbReference type="SUPFAM" id="SSF53474">
    <property type="entry name" value="alpha/beta-Hydrolases"/>
    <property type="match status" value="1"/>
</dbReference>
<dbReference type="RefSeq" id="XP_001588727.1">
    <property type="nucleotide sequence ID" value="XM_001588677.1"/>
</dbReference>
<reference evidence="6" key="1">
    <citation type="journal article" date="2017" name="Genome Biol. Evol.">
        <title>The complete genome sequence of the phytopathogenic fungus Sclerotinia sclerotiorum reveals insights into the genome architecture of broad host range pathogens.</title>
        <authorList>
            <person name="Derbyshire M."/>
            <person name="Denton-Giles M."/>
            <person name="Hegedus D."/>
            <person name="Seifbarghy S."/>
            <person name="Rollins J."/>
            <person name="van Kan J."/>
            <person name="Seidl M.F."/>
            <person name="Faino L."/>
            <person name="Mbengue M."/>
            <person name="Navaud O."/>
            <person name="Raffaele S."/>
            <person name="Hammond-Kosack K."/>
            <person name="Heard S."/>
            <person name="Oliver R."/>
        </authorList>
    </citation>
    <scope>NUCLEOTIDE SEQUENCE [LARGE SCALE GENOMIC DNA]</scope>
    <source>
        <strain evidence="6">ATCC 18683 / 1980 / Ss-1</strain>
    </source>
</reference>
<dbReference type="Gene3D" id="3.40.50.1820">
    <property type="entry name" value="alpha/beta hydrolase"/>
    <property type="match status" value="1"/>
</dbReference>
<dbReference type="PANTHER" id="PTHR12482">
    <property type="entry name" value="LIPASE ROG1-RELATED-RELATED"/>
    <property type="match status" value="1"/>
</dbReference>
<evidence type="ECO:0000259" key="4">
    <source>
        <dbReference type="Pfam" id="PF05057"/>
    </source>
</evidence>
<feature type="domain" description="DUF676" evidence="4">
    <location>
        <begin position="8"/>
        <end position="208"/>
    </location>
</feature>
<organism evidence="5 6">
    <name type="scientific">Sclerotinia sclerotiorum (strain ATCC 18683 / 1980 / Ss-1)</name>
    <name type="common">White mold</name>
    <name type="synonym">Whetzelinia sclerotiorum</name>
    <dbReference type="NCBI Taxonomy" id="665079"/>
    <lineage>
        <taxon>Eukaryota</taxon>
        <taxon>Fungi</taxon>
        <taxon>Dikarya</taxon>
        <taxon>Ascomycota</taxon>
        <taxon>Pezizomycotina</taxon>
        <taxon>Leotiomycetes</taxon>
        <taxon>Helotiales</taxon>
        <taxon>Sclerotiniaceae</taxon>
        <taxon>Sclerotinia</taxon>
    </lineage>
</organism>
<evidence type="ECO:0000256" key="2">
    <source>
        <dbReference type="ARBA" id="ARBA00022963"/>
    </source>
</evidence>
<dbReference type="EMBL" id="CP017829">
    <property type="protein sequence ID" value="APA16123.1"/>
    <property type="molecule type" value="Genomic_DNA"/>
</dbReference>
<keyword evidence="3" id="KW-0812">Transmembrane</keyword>
<dbReference type="Pfam" id="PF05057">
    <property type="entry name" value="DUF676"/>
    <property type="match status" value="1"/>
</dbReference>
<dbReference type="FunFam" id="3.40.50.1820:FF:000223">
    <property type="entry name" value="Lipase/serine esterase"/>
    <property type="match status" value="1"/>
</dbReference>
<gene>
    <name evidence="5" type="ORF">sscle_16g108930</name>
</gene>
<dbReference type="PANTHER" id="PTHR12482:SF65">
    <property type="entry name" value="ESTERASE, PUTATIVE (AFU_ORTHOLOGUE AFUA_3G12320)-RELATED"/>
    <property type="match status" value="1"/>
</dbReference>
<dbReference type="InterPro" id="IPR007751">
    <property type="entry name" value="DUF676_lipase-like"/>
</dbReference>
<dbReference type="InterPro" id="IPR044294">
    <property type="entry name" value="Lipase-like"/>
</dbReference>
<dbReference type="Proteomes" id="UP000177798">
    <property type="component" value="Chromosome 16"/>
</dbReference>
<dbReference type="InterPro" id="IPR029058">
    <property type="entry name" value="AB_hydrolase_fold"/>
</dbReference>
<dbReference type="GO" id="GO:0016042">
    <property type="term" value="P:lipid catabolic process"/>
    <property type="evidence" value="ECO:0007669"/>
    <property type="project" value="UniProtKB-KW"/>
</dbReference>
<dbReference type="OrthoDB" id="273452at2759"/>
<name>A0A1D9QND4_SCLS1</name>
<sequence length="446" mass="49856">MDYTGSSRDAQHLCVLVHGLWGNPVHLESVAKSLRAKHSDEHLHILVAKRNSGSFTYDGIELGGERVTAEIEEEVEKLAREGQVITRFSIVGYSLGGLVARYSIGLLDSKGFFDKIKPVNITTFASPHLGVRTPLKGSLNHVWNVLGARTLSTSGRQLFTIDKFRDTGRPLLEILADPESIFIKGLAKFERRTLYANIVNDRSAVYYTTGIASTDPFTNLDKIKINYVPGYEDVILNRHNPVSPLDKTSLNASTSLMASTRKTLGNLPLIAALVIFIPFGVVAFLLNSAVQTVRSSKRIRLHEQGLAGIQPKDYRFPLLINGMREAVEDVYENLNATQSNEYLNTPSDSDFEDTSDSSPLIRKRTKSFHSEVADPEKSDVVAPTLTLAPYQFKMIEALDKVGWRKYPVFIHKVRHSHAAIVVRVDKPSFDEGRIVLKHWLDEEFIL</sequence>
<dbReference type="KEGG" id="ssl:SS1G_10274"/>
<evidence type="ECO:0000313" key="6">
    <source>
        <dbReference type="Proteomes" id="UP000177798"/>
    </source>
</evidence>
<dbReference type="AlphaFoldDB" id="A0A1D9QND4"/>
<comment type="similarity">
    <text evidence="1">Belongs to the putative lipase ROG1 family.</text>
</comment>
<feature type="transmembrane region" description="Helical" evidence="3">
    <location>
        <begin position="267"/>
        <end position="290"/>
    </location>
</feature>
<evidence type="ECO:0000313" key="5">
    <source>
        <dbReference type="EMBL" id="APA16123.1"/>
    </source>
</evidence>
<accession>A0A1D9QND4</accession>
<protein>
    <recommendedName>
        <fullName evidence="4">DUF676 domain-containing protein</fullName>
    </recommendedName>
</protein>
<keyword evidence="3" id="KW-0472">Membrane</keyword>
<keyword evidence="2" id="KW-0443">Lipid metabolism</keyword>
<dbReference type="OMA" id="FCTPHVG"/>
<evidence type="ECO:0000256" key="3">
    <source>
        <dbReference type="SAM" id="Phobius"/>
    </source>
</evidence>
<keyword evidence="2" id="KW-0442">Lipid degradation</keyword>
<proteinExistence type="inferred from homology"/>
<keyword evidence="3" id="KW-1133">Transmembrane helix</keyword>